<dbReference type="AlphaFoldDB" id="A0A371Q9J4"/>
<reference evidence="2 3" key="1">
    <citation type="submission" date="2018-08" db="EMBL/GenBank/DDBJ databases">
        <title>Streptomyces NEAU-D10 sp. nov., a novel Actinomycete isolated from soil.</title>
        <authorList>
            <person name="Jin L."/>
        </authorList>
    </citation>
    <scope>NUCLEOTIDE SEQUENCE [LARGE SCALE GENOMIC DNA]</scope>
    <source>
        <strain evidence="2 3">NEAU-D10</strain>
    </source>
</reference>
<feature type="non-terminal residue" evidence="2">
    <location>
        <position position="69"/>
    </location>
</feature>
<evidence type="ECO:0000256" key="1">
    <source>
        <dbReference type="SAM" id="Phobius"/>
    </source>
</evidence>
<sequence length="69" mass="6623">MFAGEVLASEFPPEAGAFDFGAAAAVPVLSWLPVLLVPPVLPALSTCALRADGAAAVCGAALGAAEGGV</sequence>
<protein>
    <submittedName>
        <fullName evidence="2">Uncharacterized protein</fullName>
    </submittedName>
</protein>
<keyword evidence="1" id="KW-0472">Membrane</keyword>
<gene>
    <name evidence="2" type="ORF">DY245_04795</name>
</gene>
<feature type="transmembrane region" description="Helical" evidence="1">
    <location>
        <begin position="20"/>
        <end position="41"/>
    </location>
</feature>
<keyword evidence="1" id="KW-1133">Transmembrane helix</keyword>
<proteinExistence type="predicted"/>
<organism evidence="2 3">
    <name type="scientific">Streptomyces inhibens</name>
    <dbReference type="NCBI Taxonomy" id="2293571"/>
    <lineage>
        <taxon>Bacteria</taxon>
        <taxon>Bacillati</taxon>
        <taxon>Actinomycetota</taxon>
        <taxon>Actinomycetes</taxon>
        <taxon>Kitasatosporales</taxon>
        <taxon>Streptomycetaceae</taxon>
        <taxon>Streptomyces</taxon>
    </lineage>
</organism>
<dbReference type="Proteomes" id="UP000262477">
    <property type="component" value="Unassembled WGS sequence"/>
</dbReference>
<evidence type="ECO:0000313" key="3">
    <source>
        <dbReference type="Proteomes" id="UP000262477"/>
    </source>
</evidence>
<keyword evidence="3" id="KW-1185">Reference proteome</keyword>
<comment type="caution">
    <text evidence="2">The sequence shown here is derived from an EMBL/GenBank/DDBJ whole genome shotgun (WGS) entry which is preliminary data.</text>
</comment>
<evidence type="ECO:0000313" key="2">
    <source>
        <dbReference type="EMBL" id="REK91344.1"/>
    </source>
</evidence>
<name>A0A371Q9J4_STRIH</name>
<keyword evidence="1" id="KW-0812">Transmembrane</keyword>
<dbReference type="EMBL" id="QUAC01000029">
    <property type="protein sequence ID" value="REK91344.1"/>
    <property type="molecule type" value="Genomic_DNA"/>
</dbReference>
<dbReference type="RefSeq" id="WP_147318324.1">
    <property type="nucleotide sequence ID" value="NZ_QUAC01000029.1"/>
</dbReference>
<accession>A0A371Q9J4</accession>